<dbReference type="AlphaFoldDB" id="A0A1F5SJ41"/>
<dbReference type="GO" id="GO:0016779">
    <property type="term" value="F:nucleotidyltransferase activity"/>
    <property type="evidence" value="ECO:0007669"/>
    <property type="project" value="UniProtKB-ARBA"/>
</dbReference>
<dbReference type="PANTHER" id="PTHR43584">
    <property type="entry name" value="NUCLEOTIDYL TRANSFERASE"/>
    <property type="match status" value="1"/>
</dbReference>
<keyword evidence="2" id="KW-0012">Acyltransferase</keyword>
<gene>
    <name evidence="3" type="ORF">A2242_01860</name>
</gene>
<dbReference type="InterPro" id="IPR023917">
    <property type="entry name" value="Bifunctiontional_GlmU_bac-type"/>
</dbReference>
<dbReference type="Gene3D" id="2.160.10.10">
    <property type="entry name" value="Hexapeptide repeat proteins"/>
    <property type="match status" value="1"/>
</dbReference>
<protein>
    <recommendedName>
        <fullName evidence="5">Glucose-1-phosphate thymidylyltransferase</fullName>
    </recommendedName>
</protein>
<keyword evidence="1" id="KW-0808">Transferase</keyword>
<evidence type="ECO:0000313" key="4">
    <source>
        <dbReference type="Proteomes" id="UP000178925"/>
    </source>
</evidence>
<dbReference type="Pfam" id="PF13562">
    <property type="entry name" value="NTP_transf_4"/>
    <property type="match status" value="1"/>
</dbReference>
<accession>A0A1F5SJ41</accession>
<name>A0A1F5SJ41_9BACT</name>
<dbReference type="NCBIfam" id="TIGR03991">
    <property type="entry name" value="alt_bact_glmU"/>
    <property type="match status" value="1"/>
</dbReference>
<comment type="caution">
    <text evidence="3">The sequence shown here is derived from an EMBL/GenBank/DDBJ whole genome shotgun (WGS) entry which is preliminary data.</text>
</comment>
<evidence type="ECO:0000256" key="2">
    <source>
        <dbReference type="ARBA" id="ARBA00023315"/>
    </source>
</evidence>
<dbReference type="STRING" id="1797995.A2242_01860"/>
<dbReference type="Proteomes" id="UP000178925">
    <property type="component" value="Unassembled WGS sequence"/>
</dbReference>
<dbReference type="SUPFAM" id="SSF51161">
    <property type="entry name" value="Trimeric LpxA-like enzymes"/>
    <property type="match status" value="1"/>
</dbReference>
<organism evidence="3 4">
    <name type="scientific">Candidatus Falkowbacteria bacterium RIFOXYA2_FULL_47_9</name>
    <dbReference type="NCBI Taxonomy" id="1797995"/>
    <lineage>
        <taxon>Bacteria</taxon>
        <taxon>Candidatus Falkowiibacteriota</taxon>
    </lineage>
</organism>
<dbReference type="GO" id="GO:0016746">
    <property type="term" value="F:acyltransferase activity"/>
    <property type="evidence" value="ECO:0007669"/>
    <property type="project" value="UniProtKB-KW"/>
</dbReference>
<proteinExistence type="predicted"/>
<sequence>MNIILFETETIQKLYPVTLGRVGFDILCGGTTLYALLQRAFATTEITWRVRDYLTDVTKLRFPVAAPATGDCLYLSAALAPRIATIDLLKEIIAQKTETVLTAGGDIIGAYLRKPFAAAETADIAETLAALSVPATDISVPRLQNLWDVIFENEKNIGENLKYLAQFFNQKTDGVYCGHNVTVAPSVVFDTSKGSVILDDNVSVSDFCVLRGPLYVGPQTIVRSFCELKDGTSIGPVCKIGGEVEAAVVQGYANKQHYGFLGHAYVGEWVNLGAGTTNSDLKNTYGEIKMKGEKTGHQFLGCVIADYAKTAVGALIYTGKVIGFNSCVYGTAIADVPSFTNYARYGAKQITFPLELAQKTQIAMFSRRNVSPNKACQDLLKHIFSLTAAERNAAGVREGELNFIV</sequence>
<dbReference type="InterPro" id="IPR050065">
    <property type="entry name" value="GlmU-like"/>
</dbReference>
<dbReference type="EMBL" id="MFGC01000033">
    <property type="protein sequence ID" value="OGF26694.1"/>
    <property type="molecule type" value="Genomic_DNA"/>
</dbReference>
<evidence type="ECO:0000256" key="1">
    <source>
        <dbReference type="ARBA" id="ARBA00022679"/>
    </source>
</evidence>
<evidence type="ECO:0000313" key="3">
    <source>
        <dbReference type="EMBL" id="OGF26694.1"/>
    </source>
</evidence>
<dbReference type="PANTHER" id="PTHR43584:SF9">
    <property type="entry name" value="TRANSFERASE HEXAPEPTIDE REPEAT CONTAINING PROTEIN"/>
    <property type="match status" value="1"/>
</dbReference>
<dbReference type="InterPro" id="IPR011004">
    <property type="entry name" value="Trimer_LpxA-like_sf"/>
</dbReference>
<evidence type="ECO:0008006" key="5">
    <source>
        <dbReference type="Google" id="ProtNLM"/>
    </source>
</evidence>
<reference evidence="3 4" key="1">
    <citation type="journal article" date="2016" name="Nat. Commun.">
        <title>Thousands of microbial genomes shed light on interconnected biogeochemical processes in an aquifer system.</title>
        <authorList>
            <person name="Anantharaman K."/>
            <person name="Brown C.T."/>
            <person name="Hug L.A."/>
            <person name="Sharon I."/>
            <person name="Castelle C.J."/>
            <person name="Probst A.J."/>
            <person name="Thomas B.C."/>
            <person name="Singh A."/>
            <person name="Wilkins M.J."/>
            <person name="Karaoz U."/>
            <person name="Brodie E.L."/>
            <person name="Williams K.H."/>
            <person name="Hubbard S.S."/>
            <person name="Banfield J.F."/>
        </authorList>
    </citation>
    <scope>NUCLEOTIDE SEQUENCE [LARGE SCALE GENOMIC DNA]</scope>
</reference>